<dbReference type="EMBL" id="WTYP01000002">
    <property type="protein sequence ID" value="MXP47973.1"/>
    <property type="molecule type" value="Genomic_DNA"/>
</dbReference>
<comment type="caution">
    <text evidence="7">The sequence shown here is derived from an EMBL/GenBank/DDBJ whole genome shotgun (WGS) entry which is preliminary data.</text>
</comment>
<reference evidence="7 8" key="1">
    <citation type="submission" date="2019-12" db="EMBL/GenBank/DDBJ databases">
        <title>Genomic-based taxomic classification of the family Erythrobacteraceae.</title>
        <authorList>
            <person name="Xu L."/>
        </authorList>
    </citation>
    <scope>NUCLEOTIDE SEQUENCE [LARGE SCALE GENOMIC DNA]</scope>
    <source>
        <strain evidence="7 8">SW-109</strain>
    </source>
</reference>
<dbReference type="Pfam" id="PF03544">
    <property type="entry name" value="TonB_C"/>
    <property type="match status" value="1"/>
</dbReference>
<dbReference type="SUPFAM" id="SSF74653">
    <property type="entry name" value="TolA/TonB C-terminal domain"/>
    <property type="match status" value="1"/>
</dbReference>
<dbReference type="PROSITE" id="PS52015">
    <property type="entry name" value="TONB_CTD"/>
    <property type="match status" value="1"/>
</dbReference>
<evidence type="ECO:0000256" key="2">
    <source>
        <dbReference type="ARBA" id="ARBA00022692"/>
    </source>
</evidence>
<dbReference type="GO" id="GO:0016020">
    <property type="term" value="C:membrane"/>
    <property type="evidence" value="ECO:0007669"/>
    <property type="project" value="UniProtKB-SubCell"/>
</dbReference>
<evidence type="ECO:0000256" key="4">
    <source>
        <dbReference type="ARBA" id="ARBA00023136"/>
    </source>
</evidence>
<comment type="subcellular location">
    <subcellularLocation>
        <location evidence="1">Membrane</location>
        <topology evidence="1">Single-pass membrane protein</topology>
    </subcellularLocation>
</comment>
<dbReference type="OrthoDB" id="7585155at2"/>
<keyword evidence="5" id="KW-0732">Signal</keyword>
<accession>A0A6I4V1X3</accession>
<evidence type="ECO:0000256" key="3">
    <source>
        <dbReference type="ARBA" id="ARBA00022989"/>
    </source>
</evidence>
<feature type="domain" description="TonB C-terminal" evidence="6">
    <location>
        <begin position="199"/>
        <end position="293"/>
    </location>
</feature>
<dbReference type="GO" id="GO:0055085">
    <property type="term" value="P:transmembrane transport"/>
    <property type="evidence" value="ECO:0007669"/>
    <property type="project" value="InterPro"/>
</dbReference>
<evidence type="ECO:0000256" key="5">
    <source>
        <dbReference type="SAM" id="SignalP"/>
    </source>
</evidence>
<dbReference type="NCBIfam" id="TIGR01352">
    <property type="entry name" value="tonB_Cterm"/>
    <property type="match status" value="1"/>
</dbReference>
<feature type="signal peptide" evidence="5">
    <location>
        <begin position="1"/>
        <end position="20"/>
    </location>
</feature>
<dbReference type="Gene3D" id="3.30.1150.10">
    <property type="match status" value="1"/>
</dbReference>
<dbReference type="InterPro" id="IPR037682">
    <property type="entry name" value="TonB_C"/>
</dbReference>
<feature type="chain" id="PRO_5026194889" evidence="5">
    <location>
        <begin position="21"/>
        <end position="293"/>
    </location>
</feature>
<dbReference type="InterPro" id="IPR006260">
    <property type="entry name" value="TonB/TolA_C"/>
</dbReference>
<keyword evidence="3" id="KW-1133">Transmembrane helix</keyword>
<evidence type="ECO:0000259" key="6">
    <source>
        <dbReference type="PROSITE" id="PS52015"/>
    </source>
</evidence>
<evidence type="ECO:0000313" key="7">
    <source>
        <dbReference type="EMBL" id="MXP47973.1"/>
    </source>
</evidence>
<proteinExistence type="predicted"/>
<gene>
    <name evidence="7" type="ORF">GRI43_11310</name>
</gene>
<protein>
    <submittedName>
        <fullName evidence="7">TonB family protein</fullName>
    </submittedName>
</protein>
<dbReference type="AlphaFoldDB" id="A0A6I4V1X3"/>
<evidence type="ECO:0000313" key="8">
    <source>
        <dbReference type="Proteomes" id="UP000471435"/>
    </source>
</evidence>
<dbReference type="RefSeq" id="WP_160731205.1">
    <property type="nucleotide sequence ID" value="NZ_WTYP01000002.1"/>
</dbReference>
<sequence length="293" mass="32042">MSRTIVLAVSALAVSTPLQAAPIALEPSSKWNLSYDKEACRLVRIFGEGENQVAAQFVRYVPGPGFDMYVSGKSLDPQGKQFEYRFAPGDEPGEASNLLYGQNDEGMTTWQFSTGLVPHAEYKALEMEKPEDRKAAILRESDRAPTITSFEISKGVSQPVALQTGSLLKPLEAMGACMDDLMRSWGFDPQVQRNLISSPEPKSEPGRWVTPRDYPAGALRKNLSGSVRVRLDIDEAGEVTDCTIQQAFSDPAFRLSVCNLIKKRGRFKPAINAGGDPVKSFWGTSVVFITSGS</sequence>
<keyword evidence="8" id="KW-1185">Reference proteome</keyword>
<keyword evidence="2" id="KW-0812">Transmembrane</keyword>
<keyword evidence="4" id="KW-0472">Membrane</keyword>
<organism evidence="7 8">
    <name type="scientific">Pontixanthobacter luteolus</name>
    <dbReference type="NCBI Taxonomy" id="295089"/>
    <lineage>
        <taxon>Bacteria</taxon>
        <taxon>Pseudomonadati</taxon>
        <taxon>Pseudomonadota</taxon>
        <taxon>Alphaproteobacteria</taxon>
        <taxon>Sphingomonadales</taxon>
        <taxon>Erythrobacteraceae</taxon>
        <taxon>Pontixanthobacter</taxon>
    </lineage>
</organism>
<evidence type="ECO:0000256" key="1">
    <source>
        <dbReference type="ARBA" id="ARBA00004167"/>
    </source>
</evidence>
<name>A0A6I4V1X3_9SPHN</name>
<dbReference type="Proteomes" id="UP000471435">
    <property type="component" value="Unassembled WGS sequence"/>
</dbReference>